<sequence>MKDPLLRIEHLQTSFRILDNYYAAVDDVSLTVHENEIVAIVGESGCGKSALALSIMRLHNEANTKLQGYIHYKNRDLLKMSPAQINKIRGSDIGMIFQEPLTALDPLMTVGKQIEENLTYHTKLSKAERKDRTLDLLKQVGIPKPERTYKQYPHELSGGMRQRIVIAIAVACKPSLIIADEPTTALDVTIQAQILNLLTSLQQQTKMGVILITHDLSVVAETADRIVVMYAGQVVETGTVQEIFRNPLHPYTRSLLNSIPSAYSKRAKLHVIQGVVPSLSKLPRSGCRFQSRIPWIPANRHEEEPVLHEAAPDHWVRCTCYKHFDFKDGKGDPITHGTA</sequence>
<keyword evidence="3" id="KW-0813">Transport</keyword>
<name>A0A1V0UXQ9_9BACL</name>
<dbReference type="GO" id="GO:0005886">
    <property type="term" value="C:plasma membrane"/>
    <property type="evidence" value="ECO:0007669"/>
    <property type="project" value="UniProtKB-SubCell"/>
</dbReference>
<dbReference type="GO" id="GO:0005524">
    <property type="term" value="F:ATP binding"/>
    <property type="evidence" value="ECO:0007669"/>
    <property type="project" value="UniProtKB-KW"/>
</dbReference>
<dbReference type="InterPro" id="IPR027417">
    <property type="entry name" value="P-loop_NTPase"/>
</dbReference>
<keyword evidence="6 9" id="KW-0067">ATP-binding</keyword>
<dbReference type="FunFam" id="3.40.50.300:FF:000016">
    <property type="entry name" value="Oligopeptide ABC transporter ATP-binding component"/>
    <property type="match status" value="1"/>
</dbReference>
<evidence type="ECO:0000256" key="7">
    <source>
        <dbReference type="ARBA" id="ARBA00023136"/>
    </source>
</evidence>
<evidence type="ECO:0000256" key="1">
    <source>
        <dbReference type="ARBA" id="ARBA00004202"/>
    </source>
</evidence>
<comment type="subcellular location">
    <subcellularLocation>
        <location evidence="1">Cell membrane</location>
        <topology evidence="1">Peripheral membrane protein</topology>
    </subcellularLocation>
</comment>
<dbReference type="AlphaFoldDB" id="A0A1V0UXQ9"/>
<dbReference type="InterPro" id="IPR013563">
    <property type="entry name" value="Oligopep_ABC_C"/>
</dbReference>
<dbReference type="InterPro" id="IPR017871">
    <property type="entry name" value="ABC_transporter-like_CS"/>
</dbReference>
<reference evidence="9 10" key="1">
    <citation type="submission" date="2017-03" db="EMBL/GenBank/DDBJ databases">
        <title>Paenibacillus larvae genome sequencing.</title>
        <authorList>
            <person name="Dingman D.W."/>
        </authorList>
    </citation>
    <scope>NUCLEOTIDE SEQUENCE [LARGE SCALE GENOMIC DNA]</scope>
    <source>
        <strain evidence="9 10">SAG 10367</strain>
    </source>
</reference>
<dbReference type="PROSITE" id="PS50893">
    <property type="entry name" value="ABC_TRANSPORTER_2"/>
    <property type="match status" value="1"/>
</dbReference>
<evidence type="ECO:0000256" key="6">
    <source>
        <dbReference type="ARBA" id="ARBA00022840"/>
    </source>
</evidence>
<protein>
    <submittedName>
        <fullName evidence="9">Peptide ABC transporter ATP-binding protein</fullName>
    </submittedName>
</protein>
<dbReference type="EMBL" id="CP020557">
    <property type="protein sequence ID" value="ARF70015.1"/>
    <property type="molecule type" value="Genomic_DNA"/>
</dbReference>
<accession>A0A1V0UXQ9</accession>
<dbReference type="InterPro" id="IPR003439">
    <property type="entry name" value="ABC_transporter-like_ATP-bd"/>
</dbReference>
<dbReference type="PANTHER" id="PTHR43297:SF2">
    <property type="entry name" value="DIPEPTIDE TRANSPORT ATP-BINDING PROTEIN DPPD"/>
    <property type="match status" value="1"/>
</dbReference>
<evidence type="ECO:0000256" key="2">
    <source>
        <dbReference type="ARBA" id="ARBA00005417"/>
    </source>
</evidence>
<dbReference type="Pfam" id="PF00005">
    <property type="entry name" value="ABC_tran"/>
    <property type="match status" value="1"/>
</dbReference>
<keyword evidence="4" id="KW-1003">Cell membrane</keyword>
<dbReference type="GO" id="GO:0015833">
    <property type="term" value="P:peptide transport"/>
    <property type="evidence" value="ECO:0007669"/>
    <property type="project" value="InterPro"/>
</dbReference>
<evidence type="ECO:0000259" key="8">
    <source>
        <dbReference type="PROSITE" id="PS50893"/>
    </source>
</evidence>
<dbReference type="RefSeq" id="WP_023483094.1">
    <property type="nucleotide sequence ID" value="NZ_CP019794.1"/>
</dbReference>
<comment type="similarity">
    <text evidence="2">Belongs to the ABC transporter superfamily.</text>
</comment>
<dbReference type="CDD" id="cd03257">
    <property type="entry name" value="ABC_NikE_OppD_transporters"/>
    <property type="match status" value="1"/>
</dbReference>
<dbReference type="Pfam" id="PF08352">
    <property type="entry name" value="oligo_HPY"/>
    <property type="match status" value="1"/>
</dbReference>
<keyword evidence="7" id="KW-0472">Membrane</keyword>
<dbReference type="Proteomes" id="UP000192727">
    <property type="component" value="Chromosome"/>
</dbReference>
<evidence type="ECO:0000313" key="10">
    <source>
        <dbReference type="Proteomes" id="UP000192727"/>
    </source>
</evidence>
<dbReference type="SUPFAM" id="SSF52540">
    <property type="entry name" value="P-loop containing nucleoside triphosphate hydrolases"/>
    <property type="match status" value="1"/>
</dbReference>
<dbReference type="GeneID" id="64219273"/>
<dbReference type="NCBIfam" id="TIGR01727">
    <property type="entry name" value="oligo_HPY"/>
    <property type="match status" value="1"/>
</dbReference>
<evidence type="ECO:0000256" key="5">
    <source>
        <dbReference type="ARBA" id="ARBA00022741"/>
    </source>
</evidence>
<evidence type="ECO:0000256" key="3">
    <source>
        <dbReference type="ARBA" id="ARBA00022448"/>
    </source>
</evidence>
<feature type="domain" description="ABC transporter" evidence="8">
    <location>
        <begin position="6"/>
        <end position="256"/>
    </location>
</feature>
<dbReference type="PROSITE" id="PS00211">
    <property type="entry name" value="ABC_TRANSPORTER_1"/>
    <property type="match status" value="1"/>
</dbReference>
<dbReference type="InterPro" id="IPR003593">
    <property type="entry name" value="AAA+_ATPase"/>
</dbReference>
<keyword evidence="5" id="KW-0547">Nucleotide-binding</keyword>
<proteinExistence type="inferred from homology"/>
<dbReference type="SMART" id="SM00382">
    <property type="entry name" value="AAA"/>
    <property type="match status" value="1"/>
</dbReference>
<dbReference type="PANTHER" id="PTHR43297">
    <property type="entry name" value="OLIGOPEPTIDE TRANSPORT ATP-BINDING PROTEIN APPD"/>
    <property type="match status" value="1"/>
</dbReference>
<dbReference type="GO" id="GO:0016887">
    <property type="term" value="F:ATP hydrolysis activity"/>
    <property type="evidence" value="ECO:0007669"/>
    <property type="project" value="InterPro"/>
</dbReference>
<dbReference type="InterPro" id="IPR050388">
    <property type="entry name" value="ABC_Ni/Peptide_Import"/>
</dbReference>
<evidence type="ECO:0000313" key="9">
    <source>
        <dbReference type="EMBL" id="ARF70015.1"/>
    </source>
</evidence>
<gene>
    <name evidence="9" type="ORF">B7C51_22450</name>
</gene>
<evidence type="ECO:0000256" key="4">
    <source>
        <dbReference type="ARBA" id="ARBA00022475"/>
    </source>
</evidence>
<organism evidence="9 10">
    <name type="scientific">Paenibacillus larvae subsp. pulvifaciens</name>
    <dbReference type="NCBI Taxonomy" id="1477"/>
    <lineage>
        <taxon>Bacteria</taxon>
        <taxon>Bacillati</taxon>
        <taxon>Bacillota</taxon>
        <taxon>Bacilli</taxon>
        <taxon>Bacillales</taxon>
        <taxon>Paenibacillaceae</taxon>
        <taxon>Paenibacillus</taxon>
    </lineage>
</organism>
<dbReference type="Gene3D" id="3.40.50.300">
    <property type="entry name" value="P-loop containing nucleotide triphosphate hydrolases"/>
    <property type="match status" value="1"/>
</dbReference>